<evidence type="ECO:0000313" key="2">
    <source>
        <dbReference type="EMBL" id="KAE8982168.1"/>
    </source>
</evidence>
<dbReference type="Proteomes" id="UP000440732">
    <property type="component" value="Unassembled WGS sequence"/>
</dbReference>
<keyword evidence="9" id="KW-1185">Reference proteome</keyword>
<dbReference type="Proteomes" id="UP000437068">
    <property type="component" value="Unassembled WGS sequence"/>
</dbReference>
<dbReference type="EMBL" id="QXGD01001097">
    <property type="protein sequence ID" value="KAE9214837.1"/>
    <property type="molecule type" value="Genomic_DNA"/>
</dbReference>
<evidence type="ECO:0000313" key="9">
    <source>
        <dbReference type="Proteomes" id="UP000433483"/>
    </source>
</evidence>
<protein>
    <submittedName>
        <fullName evidence="3">Uncharacterized protein</fullName>
    </submittedName>
</protein>
<dbReference type="EMBL" id="QXGE01002206">
    <property type="protein sequence ID" value="KAE9283903.1"/>
    <property type="molecule type" value="Genomic_DNA"/>
</dbReference>
<evidence type="ECO:0000313" key="1">
    <source>
        <dbReference type="EMBL" id="KAE8926330.1"/>
    </source>
</evidence>
<dbReference type="EMBL" id="QXGF01002061">
    <property type="protein sequence ID" value="KAE8926330.1"/>
    <property type="molecule type" value="Genomic_DNA"/>
</dbReference>
<evidence type="ECO:0000313" key="12">
    <source>
        <dbReference type="Proteomes" id="UP000440732"/>
    </source>
</evidence>
<sequence length="90" mass="9668">MTKPRTRSTTAPAATTIAKELRARLDADEDNEHAALRAQVEFWDKFRPILAANDASVGLEALDALALSVLANDDELPPVLDNTVVMVAAP</sequence>
<evidence type="ECO:0000313" key="13">
    <source>
        <dbReference type="Proteomes" id="UP000441208"/>
    </source>
</evidence>
<dbReference type="EMBL" id="QXGB01002075">
    <property type="protein sequence ID" value="KAE9181858.1"/>
    <property type="molecule type" value="Genomic_DNA"/>
</dbReference>
<evidence type="ECO:0000313" key="8">
    <source>
        <dbReference type="Proteomes" id="UP000429523"/>
    </source>
</evidence>
<proteinExistence type="predicted"/>
<dbReference type="EMBL" id="QXFZ01002237">
    <property type="protein sequence ID" value="KAE9079192.1"/>
    <property type="molecule type" value="Genomic_DNA"/>
</dbReference>
<comment type="caution">
    <text evidence="3">The sequence shown here is derived from an EMBL/GenBank/DDBJ whole genome shotgun (WGS) entry which is preliminary data.</text>
</comment>
<dbReference type="EMBL" id="QXGA01002588">
    <property type="protein sequence ID" value="KAE9095002.1"/>
    <property type="molecule type" value="Genomic_DNA"/>
</dbReference>
<organism evidence="3 13">
    <name type="scientific">Phytophthora fragariae</name>
    <dbReference type="NCBI Taxonomy" id="53985"/>
    <lineage>
        <taxon>Eukaryota</taxon>
        <taxon>Sar</taxon>
        <taxon>Stramenopiles</taxon>
        <taxon>Oomycota</taxon>
        <taxon>Peronosporomycetes</taxon>
        <taxon>Peronosporales</taxon>
        <taxon>Peronosporaceae</taxon>
        <taxon>Phytophthora</taxon>
    </lineage>
</organism>
<gene>
    <name evidence="7" type="ORF">PF001_g22638</name>
    <name evidence="6" type="ORF">PF002_g17549</name>
    <name evidence="5" type="ORF">PF005_g22719</name>
    <name evidence="4" type="ORF">PF006_g24094</name>
    <name evidence="3" type="ORF">PF007_g23550</name>
    <name evidence="1" type="ORF">PF009_g23476</name>
    <name evidence="2" type="ORF">PF011_g21726</name>
</gene>
<evidence type="ECO:0000313" key="11">
    <source>
        <dbReference type="Proteomes" id="UP000440367"/>
    </source>
</evidence>
<dbReference type="Proteomes" id="UP000460718">
    <property type="component" value="Unassembled WGS sequence"/>
</dbReference>
<dbReference type="OrthoDB" id="125852at2759"/>
<dbReference type="Proteomes" id="UP000441208">
    <property type="component" value="Unassembled WGS sequence"/>
</dbReference>
<evidence type="ECO:0000313" key="10">
    <source>
        <dbReference type="Proteomes" id="UP000437068"/>
    </source>
</evidence>
<name>A0A6A3QN56_9STRA</name>
<accession>A0A6A3QN56</accession>
<evidence type="ECO:0000313" key="7">
    <source>
        <dbReference type="EMBL" id="KAE9283903.1"/>
    </source>
</evidence>
<dbReference type="AlphaFoldDB" id="A0A6A3QN56"/>
<evidence type="ECO:0000313" key="6">
    <source>
        <dbReference type="EMBL" id="KAE9214837.1"/>
    </source>
</evidence>
<dbReference type="Proteomes" id="UP000440367">
    <property type="component" value="Unassembled WGS sequence"/>
</dbReference>
<dbReference type="Proteomes" id="UP000429523">
    <property type="component" value="Unassembled WGS sequence"/>
</dbReference>
<evidence type="ECO:0000313" key="3">
    <source>
        <dbReference type="EMBL" id="KAE9079192.1"/>
    </source>
</evidence>
<evidence type="ECO:0000313" key="4">
    <source>
        <dbReference type="EMBL" id="KAE9095002.1"/>
    </source>
</evidence>
<evidence type="ECO:0000313" key="5">
    <source>
        <dbReference type="EMBL" id="KAE9181858.1"/>
    </source>
</evidence>
<reference evidence="8 9" key="1">
    <citation type="submission" date="2018-08" db="EMBL/GenBank/DDBJ databases">
        <title>Genomic investigation of the strawberry pathogen Phytophthora fragariae indicates pathogenicity is determined by transcriptional variation in three key races.</title>
        <authorList>
            <person name="Adams T.M."/>
            <person name="Armitage A.D."/>
            <person name="Sobczyk M.K."/>
            <person name="Bates H.J."/>
            <person name="Dunwell J.M."/>
            <person name="Nellist C.F."/>
            <person name="Harrison R.J."/>
        </authorList>
    </citation>
    <scope>NUCLEOTIDE SEQUENCE [LARGE SCALE GENOMIC DNA]</scope>
    <source>
        <strain evidence="7 10">A4</strain>
        <strain evidence="6 11">BC-1</strain>
        <strain evidence="5 9">NOV-27</strain>
        <strain evidence="4 12">NOV-5</strain>
        <strain evidence="3 13">NOV-71</strain>
        <strain evidence="1 8">NOV-9</strain>
        <strain evidence="2 14">SCRP245</strain>
    </source>
</reference>
<dbReference type="EMBL" id="QXFW01002091">
    <property type="protein sequence ID" value="KAE8982168.1"/>
    <property type="molecule type" value="Genomic_DNA"/>
</dbReference>
<dbReference type="Proteomes" id="UP000433483">
    <property type="component" value="Unassembled WGS sequence"/>
</dbReference>
<evidence type="ECO:0000313" key="14">
    <source>
        <dbReference type="Proteomes" id="UP000460718"/>
    </source>
</evidence>